<dbReference type="AlphaFoldDB" id="A0A074VHH8"/>
<protein>
    <submittedName>
        <fullName evidence="2">Uncharacterized protein</fullName>
    </submittedName>
</protein>
<reference evidence="2 3" key="1">
    <citation type="journal article" date="2014" name="PLoS Genet.">
        <title>Hidden diversity in honey bee gut symbionts detected by single-cell genomics.</title>
        <authorList>
            <person name="Engel P."/>
            <person name="Stepanauskas R."/>
            <person name="Moran N."/>
        </authorList>
    </citation>
    <scope>NUCLEOTIDE SEQUENCE [LARGE SCALE GENOMIC DNA]</scope>
    <source>
        <strain evidence="2 3">SCGC AB-598-J21</strain>
    </source>
</reference>
<proteinExistence type="predicted"/>
<dbReference type="Gene3D" id="3.40.50.10490">
    <property type="entry name" value="Glucose-6-phosphate isomerase like protein, domain 1"/>
    <property type="match status" value="1"/>
</dbReference>
<name>A0A074VHH8_9NEIS</name>
<dbReference type="EMBL" id="AVQL01000275">
    <property type="protein sequence ID" value="KEQ01860.1"/>
    <property type="molecule type" value="Genomic_DNA"/>
</dbReference>
<gene>
    <name evidence="2" type="ORF">SASC598J21_003630</name>
    <name evidence="1" type="ORF">SASC598J21_021010</name>
</gene>
<dbReference type="Proteomes" id="UP000027644">
    <property type="component" value="Unassembled WGS sequence"/>
</dbReference>
<comment type="caution">
    <text evidence="2">The sequence shown here is derived from an EMBL/GenBank/DDBJ whole genome shotgun (WGS) entry which is preliminary data.</text>
</comment>
<evidence type="ECO:0000313" key="3">
    <source>
        <dbReference type="Proteomes" id="UP000027644"/>
    </source>
</evidence>
<evidence type="ECO:0000313" key="1">
    <source>
        <dbReference type="EMBL" id="KEP99987.1"/>
    </source>
</evidence>
<dbReference type="GO" id="GO:1901135">
    <property type="term" value="P:carbohydrate derivative metabolic process"/>
    <property type="evidence" value="ECO:0007669"/>
    <property type="project" value="InterPro"/>
</dbReference>
<dbReference type="SUPFAM" id="SSF53697">
    <property type="entry name" value="SIS domain"/>
    <property type="match status" value="1"/>
</dbReference>
<evidence type="ECO:0000313" key="2">
    <source>
        <dbReference type="EMBL" id="KEQ01860.1"/>
    </source>
</evidence>
<dbReference type="InterPro" id="IPR046348">
    <property type="entry name" value="SIS_dom_sf"/>
</dbReference>
<organism evidence="2 3">
    <name type="scientific">Snodgrassella alvi SCGC AB-598-J21</name>
    <dbReference type="NCBI Taxonomy" id="1385367"/>
    <lineage>
        <taxon>Bacteria</taxon>
        <taxon>Pseudomonadati</taxon>
        <taxon>Pseudomonadota</taxon>
        <taxon>Betaproteobacteria</taxon>
        <taxon>Neisseriales</taxon>
        <taxon>Neisseriaceae</taxon>
        <taxon>Snodgrassella</taxon>
    </lineage>
</organism>
<dbReference type="EMBL" id="AVQL01000455">
    <property type="protein sequence ID" value="KEP99987.1"/>
    <property type="molecule type" value="Genomic_DNA"/>
</dbReference>
<feature type="non-terminal residue" evidence="2">
    <location>
        <position position="56"/>
    </location>
</feature>
<sequence length="56" mass="6762">MINPSCPINQTAIWAQLHQHQRSTRFLHMRDLFRQQPDRFAQMHEQLNGLLLDYSK</sequence>
<dbReference type="GO" id="GO:0097367">
    <property type="term" value="F:carbohydrate derivative binding"/>
    <property type="evidence" value="ECO:0007669"/>
    <property type="project" value="InterPro"/>
</dbReference>
<accession>A0A074VHH8</accession>